<reference evidence="7" key="6">
    <citation type="submission" date="2002-04" db="EMBL/GenBank/DDBJ databases">
        <authorList>
            <person name="Adachi J."/>
            <person name="Aizawa K."/>
            <person name="Akimura T."/>
            <person name="Arakawa T."/>
            <person name="Bono H."/>
            <person name="Carninci P."/>
            <person name="Fukuda S."/>
            <person name="Furuno M."/>
            <person name="Hanagaki T."/>
            <person name="Hara A."/>
            <person name="Hashizume W."/>
            <person name="Hayashida K."/>
            <person name="Hayatsu N."/>
            <person name="Hiramoto K."/>
            <person name="Hiraoka T."/>
            <person name="Hirozane T."/>
            <person name="Hori F."/>
            <person name="Imotani K."/>
            <person name="Ishii Y."/>
            <person name="Itoh M."/>
            <person name="Kagawa I."/>
            <person name="Kasukawa T."/>
            <person name="Katoh H."/>
            <person name="Kawai J."/>
            <person name="Kojima Y."/>
            <person name="Kondo S."/>
            <person name="Konno H."/>
            <person name="Kouda M."/>
            <person name="Koya S."/>
            <person name="Kurihara C."/>
            <person name="Matsuyama T."/>
            <person name="Miyazaki A."/>
            <person name="Murata M."/>
            <person name="Nakamura M."/>
            <person name="Nishi K."/>
            <person name="Nomura K."/>
            <person name="Numazaki R."/>
            <person name="Ohno M."/>
            <person name="Ohsato N."/>
            <person name="Okazaki Y."/>
            <person name="Saito R."/>
            <person name="Saitoh H."/>
            <person name="Sakai C."/>
            <person name="Sakai K."/>
            <person name="Sakazume N."/>
            <person name="Sano H."/>
            <person name="Sasaki D."/>
            <person name="Shibata K."/>
            <person name="Shinagawa A."/>
            <person name="Shiraki T."/>
            <person name="Sogabe Y."/>
            <person name="Tagami M."/>
            <person name="Tagawa A."/>
            <person name="Takahashi F."/>
            <person name="Takaku-Akahira S."/>
            <person name="Takeda Y."/>
            <person name="Tanaka T."/>
            <person name="Tomaru A."/>
            <person name="Toya T."/>
            <person name="Yasunishi A."/>
            <person name="Muramatsu M."/>
            <person name="Hayashizaki Y."/>
        </authorList>
    </citation>
    <scope>NUCLEOTIDE SEQUENCE</scope>
    <source>
        <strain evidence="7">C57BL/6J</strain>
        <tissue evidence="7">Eyeball</tissue>
    </source>
</reference>
<protein>
    <submittedName>
        <fullName evidence="7">Uncharacterized protein</fullName>
    </submittedName>
</protein>
<evidence type="ECO:0000256" key="1">
    <source>
        <dbReference type="ARBA" id="ARBA00004141"/>
    </source>
</evidence>
<dbReference type="EMBL" id="AK087465">
    <property type="protein sequence ID" value="BAC39885.1"/>
    <property type="molecule type" value="mRNA"/>
</dbReference>
<dbReference type="MGI" id="MGI:2442812">
    <property type="gene designation" value="Tmem229a"/>
</dbReference>
<sequence>MWRVRGHHRGTARPGDPGPPADCVARRPPAALSRCPLLKLRPSAARCPPGCASTSTGCTASPWTCWYPLPGASPRSLDLRMLGFSSPYRCLLHSLTHFALEQLYLQRPRCPSAFLFNFLLYPSAHVGLQTLAGQALRLSLGGGPGGAAAPALGALDLALQYVLAPLPRPSVPEALLVFAVPAAARPAHQGTRYPQPGTPRSFGRLVASDEDRVAQGAQNDLLPRDCPTSSASFSSECMAFWMRSSSPSSSMCWGRGTGPAVATHPSGLSSCKEVVVSWWKNSTSTFTTAVAGARGSGCPSM</sequence>
<feature type="region of interest" description="Disordered" evidence="6">
    <location>
        <begin position="1"/>
        <end position="23"/>
    </location>
</feature>
<reference evidence="7" key="3">
    <citation type="journal article" date="2000" name="Genome Res.">
        <title>RIKEN integrated sequence analysis (RISA) system--384-format sequencing pipeline with 384 multicapillary sequencer.</title>
        <authorList>
            <person name="Shibata K."/>
            <person name="Itoh M."/>
            <person name="Aizawa K."/>
            <person name="Nagaoka S."/>
            <person name="Sasaki N."/>
            <person name="Carninci P."/>
            <person name="Konno H."/>
            <person name="Akiyama J."/>
            <person name="Nishi K."/>
            <person name="Kitsunai T."/>
            <person name="Tashiro H."/>
            <person name="Itoh M."/>
            <person name="Sumi N."/>
            <person name="Ishii Y."/>
            <person name="Nakamura S."/>
            <person name="Hazama M."/>
            <person name="Nishine T."/>
            <person name="Harada A."/>
            <person name="Yamamoto R."/>
            <person name="Matsumoto H."/>
            <person name="Sakaguchi S."/>
            <person name="Ikegami T."/>
            <person name="Kashiwagi K."/>
            <person name="Fujiwake S."/>
            <person name="Inoue K."/>
            <person name="Togawa Y."/>
            <person name="Izawa M."/>
            <person name="Ohara E."/>
            <person name="Watahiki M."/>
            <person name="Yoneda Y."/>
            <person name="Ishikawa T."/>
            <person name="Ozawa K."/>
            <person name="Tanaka T."/>
            <person name="Matsuura S."/>
            <person name="Kawai J."/>
            <person name="Okazaki Y."/>
            <person name="Muramatsu M."/>
            <person name="Inoue Y."/>
            <person name="Kira A."/>
            <person name="Hayashizaki Y."/>
        </authorList>
    </citation>
    <scope>NUCLEOTIDE SEQUENCE</scope>
    <source>
        <strain evidence="7">C57BL/6J</strain>
        <tissue evidence="7">Eyeball</tissue>
    </source>
</reference>
<evidence type="ECO:0000256" key="2">
    <source>
        <dbReference type="ARBA" id="ARBA00006371"/>
    </source>
</evidence>
<evidence type="ECO:0000256" key="3">
    <source>
        <dbReference type="ARBA" id="ARBA00022692"/>
    </source>
</evidence>
<keyword evidence="3" id="KW-0812">Transmembrane</keyword>
<evidence type="ECO:0000256" key="4">
    <source>
        <dbReference type="ARBA" id="ARBA00022989"/>
    </source>
</evidence>
<evidence type="ECO:0000313" key="8">
    <source>
        <dbReference type="MGI" id="MGI:2442812"/>
    </source>
</evidence>
<keyword evidence="5" id="KW-0472">Membrane</keyword>
<dbReference type="AGR" id="MGI:2442812"/>
<reference evidence="7" key="4">
    <citation type="journal article" date="2001" name="Nature">
        <title>Functional annotation of a full-length mouse cDNA collection.</title>
        <authorList>
            <consortium name="The RIKEN Genome Exploration Research Group Phase II Team and the FANTOM Consortium"/>
        </authorList>
    </citation>
    <scope>NUCLEOTIDE SEQUENCE</scope>
    <source>
        <strain evidence="7">C57BL/6J</strain>
        <tissue evidence="7">Eyeball</tissue>
    </source>
</reference>
<reference evidence="7" key="5">
    <citation type="journal article" date="2002" name="Nature">
        <title>Analysis of the mouse transcriptome based on functional annotation of 60,770 full-length cDNAs.</title>
        <authorList>
            <consortium name="The FANTOM Consortium and the RIKEN Genome Exploration Research Group Phase I and II Team"/>
        </authorList>
    </citation>
    <scope>NUCLEOTIDE SEQUENCE</scope>
    <source>
        <strain evidence="7">C57BL/6J</strain>
        <tissue evidence="7">Eyeball</tissue>
    </source>
</reference>
<evidence type="ECO:0000313" key="7">
    <source>
        <dbReference type="EMBL" id="BAC39885.1"/>
    </source>
</evidence>
<evidence type="ECO:0000256" key="6">
    <source>
        <dbReference type="SAM" id="MobiDB-lite"/>
    </source>
</evidence>
<dbReference type="AlphaFoldDB" id="Q8BN70"/>
<keyword evidence="4" id="KW-1133">Transmembrane helix</keyword>
<feature type="compositionally biased region" description="Basic residues" evidence="6">
    <location>
        <begin position="1"/>
        <end position="11"/>
    </location>
</feature>
<reference evidence="7" key="8">
    <citation type="journal article" date="2005" name="Science">
        <title>Antisense Transcription in the Mammalian Transcriptome.</title>
        <authorList>
            <consortium name="RIKEN Genome Exploration Research Group and Genome Science Group (Genome Network Project Core Group) and the FANTOM Consortium"/>
        </authorList>
    </citation>
    <scope>NUCLEOTIDE SEQUENCE</scope>
    <source>
        <strain evidence="7">C57BL/6J</strain>
        <tissue evidence="7">Eyeball</tissue>
    </source>
</reference>
<reference evidence="7" key="7">
    <citation type="journal article" date="2005" name="Science">
        <title>The Transcriptional Landscape of the Mammalian Genome.</title>
        <authorList>
            <consortium name="The FANTOM Consortium"/>
            <consortium name="Riken Genome Exploration Research Group and Genome Science Group (Genome Network Project Core Group)"/>
        </authorList>
    </citation>
    <scope>NUCLEOTIDE SEQUENCE</scope>
    <source>
        <strain evidence="7">C57BL/6J</strain>
        <tissue evidence="7">Eyeball</tissue>
    </source>
</reference>
<proteinExistence type="evidence at transcript level"/>
<evidence type="ECO:0000256" key="5">
    <source>
        <dbReference type="ARBA" id="ARBA00023136"/>
    </source>
</evidence>
<reference evidence="7" key="2">
    <citation type="journal article" date="2000" name="Genome Res.">
        <title>Normalization and subtraction of cap-trapper-selected cDNAs to prepare full-length cDNA libraries for rapid discovery of new genes.</title>
        <authorList>
            <person name="Carninci P."/>
            <person name="Shibata Y."/>
            <person name="Hayatsu N."/>
            <person name="Sugahara Y."/>
            <person name="Shibata K."/>
            <person name="Itoh M."/>
            <person name="Konno H."/>
            <person name="Okazaki Y."/>
            <person name="Muramatsu M."/>
            <person name="Hayashizaki Y."/>
        </authorList>
    </citation>
    <scope>NUCLEOTIDE SEQUENCE</scope>
    <source>
        <strain evidence="7">C57BL/6J</strain>
        <tissue evidence="7">Eyeball</tissue>
    </source>
</reference>
<dbReference type="GO" id="GO:0016020">
    <property type="term" value="C:membrane"/>
    <property type="evidence" value="ECO:0007669"/>
    <property type="project" value="UniProtKB-SubCell"/>
</dbReference>
<dbReference type="PANTHER" id="PTHR31746:SF2">
    <property type="entry name" value="TRANSMEMBRANE PROTEIN 229A"/>
    <property type="match status" value="1"/>
</dbReference>
<dbReference type="PANTHER" id="PTHR31746">
    <property type="entry name" value="TRANSMEMBRANE PROTEIN 229 FAMILY MEMBER"/>
    <property type="match status" value="1"/>
</dbReference>
<name>Q8BN70_MOUSE</name>
<reference evidence="7" key="1">
    <citation type="journal article" date="1999" name="Methods Enzymol.">
        <title>High-efficiency full-length cDNA cloning.</title>
        <authorList>
            <person name="Carninci P."/>
            <person name="Hayashizaki Y."/>
        </authorList>
    </citation>
    <scope>NUCLEOTIDE SEQUENCE</scope>
    <source>
        <strain evidence="7">C57BL/6J</strain>
        <tissue evidence="7">Eyeball</tissue>
    </source>
</reference>
<comment type="similarity">
    <text evidence="2">Belongs to the TMEM229 family.</text>
</comment>
<organism evidence="7">
    <name type="scientific">Mus musculus</name>
    <name type="common">Mouse</name>
    <dbReference type="NCBI Taxonomy" id="10090"/>
    <lineage>
        <taxon>Eukaryota</taxon>
        <taxon>Metazoa</taxon>
        <taxon>Chordata</taxon>
        <taxon>Craniata</taxon>
        <taxon>Vertebrata</taxon>
        <taxon>Euteleostomi</taxon>
        <taxon>Mammalia</taxon>
        <taxon>Eutheria</taxon>
        <taxon>Euarchontoglires</taxon>
        <taxon>Glires</taxon>
        <taxon>Rodentia</taxon>
        <taxon>Myomorpha</taxon>
        <taxon>Muroidea</taxon>
        <taxon>Muridae</taxon>
        <taxon>Murinae</taxon>
        <taxon>Mus</taxon>
        <taxon>Mus</taxon>
    </lineage>
</organism>
<gene>
    <name evidence="8" type="primary">Tmem229a</name>
</gene>
<comment type="subcellular location">
    <subcellularLocation>
        <location evidence="1">Membrane</location>
        <topology evidence="1">Multi-pass membrane protein</topology>
    </subcellularLocation>
</comment>
<accession>Q8BN70</accession>